<gene>
    <name evidence="1" type="ORF">LOK49_LG04G02445</name>
</gene>
<keyword evidence="2" id="KW-1185">Reference proteome</keyword>
<name>A0ACC0I4W0_9ERIC</name>
<dbReference type="EMBL" id="CM045759">
    <property type="protein sequence ID" value="KAI8020551.1"/>
    <property type="molecule type" value="Genomic_DNA"/>
</dbReference>
<sequence>MPGYAQVLEQNNPRREDSSTGEGLSNSHHMLGKSLSNIILSDVIFSVFKVIFTWMDGVKTNDKHKSCEDSKDQGSPDSDAITLNSSAMKAHCASESSRTGKRKCVEPNCNLKESTLARPVDEILHWHKAIKRELNDIAEAARRIQLAGDFSDLSASNKRLQFIAEVCIFHRFVDSTSELLVNEPTTNFMEASRSEASFPREHLEAAAKIPEKVVICSTSILSYIYCLR</sequence>
<dbReference type="Proteomes" id="UP001060215">
    <property type="component" value="Chromosome 2"/>
</dbReference>
<evidence type="ECO:0000313" key="1">
    <source>
        <dbReference type="EMBL" id="KAI8020551.1"/>
    </source>
</evidence>
<comment type="caution">
    <text evidence="1">The sequence shown here is derived from an EMBL/GenBank/DDBJ whole genome shotgun (WGS) entry which is preliminary data.</text>
</comment>
<reference evidence="1 2" key="1">
    <citation type="journal article" date="2022" name="Plant J.">
        <title>Chromosome-level genome of Camellia lanceoleosa provides a valuable resource for understanding genome evolution and self-incompatibility.</title>
        <authorList>
            <person name="Gong W."/>
            <person name="Xiao S."/>
            <person name="Wang L."/>
            <person name="Liao Z."/>
            <person name="Chang Y."/>
            <person name="Mo W."/>
            <person name="Hu G."/>
            <person name="Li W."/>
            <person name="Zhao G."/>
            <person name="Zhu H."/>
            <person name="Hu X."/>
            <person name="Ji K."/>
            <person name="Xiang X."/>
            <person name="Song Q."/>
            <person name="Yuan D."/>
            <person name="Jin S."/>
            <person name="Zhang L."/>
        </authorList>
    </citation>
    <scope>NUCLEOTIDE SEQUENCE [LARGE SCALE GENOMIC DNA]</scope>
    <source>
        <strain evidence="1">SQ_2022a</strain>
    </source>
</reference>
<accession>A0ACC0I4W0</accession>
<proteinExistence type="predicted"/>
<protein>
    <submittedName>
        <fullName evidence="1">Zinc finger protein BRUTUS</fullName>
    </submittedName>
</protein>
<organism evidence="1 2">
    <name type="scientific">Camellia lanceoleosa</name>
    <dbReference type="NCBI Taxonomy" id="1840588"/>
    <lineage>
        <taxon>Eukaryota</taxon>
        <taxon>Viridiplantae</taxon>
        <taxon>Streptophyta</taxon>
        <taxon>Embryophyta</taxon>
        <taxon>Tracheophyta</taxon>
        <taxon>Spermatophyta</taxon>
        <taxon>Magnoliopsida</taxon>
        <taxon>eudicotyledons</taxon>
        <taxon>Gunneridae</taxon>
        <taxon>Pentapetalae</taxon>
        <taxon>asterids</taxon>
        <taxon>Ericales</taxon>
        <taxon>Theaceae</taxon>
        <taxon>Camellia</taxon>
    </lineage>
</organism>
<evidence type="ECO:0000313" key="2">
    <source>
        <dbReference type="Proteomes" id="UP001060215"/>
    </source>
</evidence>